<dbReference type="EMBL" id="ONZP01000550">
    <property type="protein sequence ID" value="SPJ87062.1"/>
    <property type="molecule type" value="Genomic_DNA"/>
</dbReference>
<keyword evidence="3" id="KW-1185">Reference proteome</keyword>
<dbReference type="AlphaFoldDB" id="A0AAE8MLC8"/>
<keyword evidence="1" id="KW-0812">Transmembrane</keyword>
<keyword evidence="1" id="KW-0472">Membrane</keyword>
<evidence type="ECO:0000256" key="1">
    <source>
        <dbReference type="SAM" id="Phobius"/>
    </source>
</evidence>
<reference evidence="2" key="1">
    <citation type="submission" date="2018-03" db="EMBL/GenBank/DDBJ databases">
        <authorList>
            <person name="Guldener U."/>
        </authorList>
    </citation>
    <scope>NUCLEOTIDE SEQUENCE</scope>
</reference>
<feature type="transmembrane region" description="Helical" evidence="1">
    <location>
        <begin position="46"/>
        <end position="66"/>
    </location>
</feature>
<evidence type="ECO:0000313" key="3">
    <source>
        <dbReference type="Proteomes" id="UP001187734"/>
    </source>
</evidence>
<organism evidence="2 3">
    <name type="scientific">Fusarium torulosum</name>
    <dbReference type="NCBI Taxonomy" id="33205"/>
    <lineage>
        <taxon>Eukaryota</taxon>
        <taxon>Fungi</taxon>
        <taxon>Dikarya</taxon>
        <taxon>Ascomycota</taxon>
        <taxon>Pezizomycotina</taxon>
        <taxon>Sordariomycetes</taxon>
        <taxon>Hypocreomycetidae</taxon>
        <taxon>Hypocreales</taxon>
        <taxon>Nectriaceae</taxon>
        <taxon>Fusarium</taxon>
    </lineage>
</organism>
<comment type="caution">
    <text evidence="2">The sequence shown here is derived from an EMBL/GenBank/DDBJ whole genome shotgun (WGS) entry which is preliminary data.</text>
</comment>
<gene>
    <name evidence="2" type="ORF">FTOL_12087</name>
</gene>
<proteinExistence type="predicted"/>
<sequence length="127" mass="13765">MGFSEIVVYTLGLACVARSIMAFTNPQAEYELNGLQHTPTSKNSPSSGPIYMLGLWELSVGILLVLNQANSNLAGITTLLSLMSLYKAHVAILLWKIGDDNRVSKVAGNIITAVVLAAWALYQQDQR</sequence>
<dbReference type="Proteomes" id="UP001187734">
    <property type="component" value="Unassembled WGS sequence"/>
</dbReference>
<evidence type="ECO:0000313" key="2">
    <source>
        <dbReference type="EMBL" id="SPJ87062.1"/>
    </source>
</evidence>
<accession>A0AAE8MLC8</accession>
<protein>
    <submittedName>
        <fullName evidence="2">Uncharacterized protein</fullName>
    </submittedName>
</protein>
<dbReference type="Pfam" id="PF14087">
    <property type="entry name" value="DUF4267"/>
    <property type="match status" value="1"/>
</dbReference>
<feature type="transmembrane region" description="Helical" evidence="1">
    <location>
        <begin position="73"/>
        <end position="94"/>
    </location>
</feature>
<name>A0AAE8MLC8_9HYPO</name>
<keyword evidence="1" id="KW-1133">Transmembrane helix</keyword>
<dbReference type="InterPro" id="IPR025363">
    <property type="entry name" value="DUF4267"/>
</dbReference>
<feature type="transmembrane region" description="Helical" evidence="1">
    <location>
        <begin position="106"/>
        <end position="122"/>
    </location>
</feature>